<dbReference type="EMBL" id="DSQD01000161">
    <property type="protein sequence ID" value="HGF87773.1"/>
    <property type="molecule type" value="Genomic_DNA"/>
</dbReference>
<name>A0A7C3ZN26_ARCFL</name>
<organism evidence="3">
    <name type="scientific">Archaeoglobus fulgidus</name>
    <dbReference type="NCBI Taxonomy" id="2234"/>
    <lineage>
        <taxon>Archaea</taxon>
        <taxon>Methanobacteriati</taxon>
        <taxon>Methanobacteriota</taxon>
        <taxon>Archaeoglobi</taxon>
        <taxon>Archaeoglobales</taxon>
        <taxon>Archaeoglobaceae</taxon>
        <taxon>Archaeoglobus</taxon>
    </lineage>
</organism>
<accession>A0A7C3ZN26</accession>
<keyword evidence="1" id="KW-0812">Transmembrane</keyword>
<keyword evidence="1" id="KW-1133">Transmembrane helix</keyword>
<dbReference type="AlphaFoldDB" id="A0A7C3ZN26"/>
<dbReference type="EMBL" id="DTLB01000047">
    <property type="protein sequence ID" value="HFW32916.1"/>
    <property type="molecule type" value="Genomic_DNA"/>
</dbReference>
<evidence type="ECO:0000256" key="1">
    <source>
        <dbReference type="SAM" id="Phobius"/>
    </source>
</evidence>
<protein>
    <submittedName>
        <fullName evidence="3">Uncharacterized protein</fullName>
    </submittedName>
</protein>
<evidence type="ECO:0000313" key="3">
    <source>
        <dbReference type="EMBL" id="HGF87773.1"/>
    </source>
</evidence>
<feature type="transmembrane region" description="Helical" evidence="1">
    <location>
        <begin position="94"/>
        <end position="116"/>
    </location>
</feature>
<comment type="caution">
    <text evidence="3">The sequence shown here is derived from an EMBL/GenBank/DDBJ whole genome shotgun (WGS) entry which is preliminary data.</text>
</comment>
<gene>
    <name evidence="3" type="ORF">ENR21_05185</name>
    <name evidence="2" type="ORF">ENW66_08235</name>
</gene>
<evidence type="ECO:0000313" key="2">
    <source>
        <dbReference type="EMBL" id="HFW32916.1"/>
    </source>
</evidence>
<sequence length="173" mass="20090">MDIMIPEKVLFETEVYEIDDDLKVKKGDVKITESRIMFRSNGNAKLLYISGIQMVEIKKENRWGFLLSGSILLVSSAVMYLLGIEFGVGTFLSALMFFVIPTAFLLISLLLLYWWFVTRSYLLDMHTNFGKRLRIRSKSREDLYEIANAVELVKMGAVRMLQRRESMTRETLI</sequence>
<feature type="transmembrane region" description="Helical" evidence="1">
    <location>
        <begin position="63"/>
        <end position="82"/>
    </location>
</feature>
<reference evidence="3" key="1">
    <citation type="journal article" date="2020" name="mSystems">
        <title>Genome- and Community-Level Interaction Insights into Carbon Utilization and Element Cycling Functions of Hydrothermarchaeota in Hydrothermal Sediment.</title>
        <authorList>
            <person name="Zhou Z."/>
            <person name="Liu Y."/>
            <person name="Xu W."/>
            <person name="Pan J."/>
            <person name="Luo Z.H."/>
            <person name="Li M."/>
        </authorList>
    </citation>
    <scope>NUCLEOTIDE SEQUENCE [LARGE SCALE GENOMIC DNA]</scope>
    <source>
        <strain evidence="3">SpSt-38</strain>
        <strain evidence="2">SpSt-87</strain>
    </source>
</reference>
<keyword evidence="1" id="KW-0472">Membrane</keyword>
<proteinExistence type="predicted"/>